<keyword evidence="3" id="KW-1185">Reference proteome</keyword>
<feature type="compositionally biased region" description="Polar residues" evidence="1">
    <location>
        <begin position="141"/>
        <end position="155"/>
    </location>
</feature>
<sequence>METSDQGPRPHGQAVRSPLGTDDTSSVNETSTSHANRTADDSGTKTSTEGLMSAAADVVPASSSTATLPADVSPPPPPPGDFRPGHAVGDGPSAIEPARQVTAPVVSVIADTPRQASENAGTSDESASVPSGPVDRGVESALQSENQTSAPSGPSTLEEWVAAAPTVEVTQQPQPASEASGSVSNVSTIQQIPDTLGSSAYNFINNGPNVPRRNLGLADGSEARPTSSAPSETPKLPPVPQLPPVHPVTMNDSPPYHPPTGVQYPKDPIANRFYHSMSPKPKLSGVAPQSLYRPQYLPPDLDSRIDPHSIWMGVDKHTSQAKYVVPASCAQCATSQSQCCDRGIPSCGPCRRLGLACNQGTTWRYLKTVKRKDSPSVNEGESGRNDSPGSSASFMTNHVAVKVEAPRGSVERSSAGPVKRVQKKRRMEDGIDSLPQPGPSTTKSLPAHANANARLAQTHTDAAASRRNLKKPRVSLPIESPTKDPPVSADDREYRLRLDANTRKPPLKDMRSKCPVWAETRRALCSAAEYLRNPVRTLGASVEVGQGDIARGIILEGQAPGHGDYWGMGARAGSIVASIGHPRPRRDRGDAYVDPSPSIETPETIVGPESPPVDVRPRGEDDEGGRSAARSLTPKIQELRQQIDGLRARESYEIEALCAAQRLRSPLAIAVAEDYSGTPFKVPREFIVLGWFWVIDAWVEPATDDRAVSKQVTTVVSPPKVQWKFRFEWCEPQSPPWWPSRHEPAHIPTPSLRWPYTEPLQPFQQLNSDRRTVGGKDLGENDPDVFCCPECKTRSKRVYDDGFNTCLNEACQYFFHRFVSKVNGSAEASEGGNGMARSDRLTEIVAVERLMPGSLGLKLRPDIPASEGKEGRDYAGGEWWRAWVCDVCGMANERRKWEEWDCTACGQTVRLQRKVLDAFYLRDPSRPVCTGPRQDDGMPNWPFATTMGWTLFQDDIKVIKHGVDFQDALGKGTDLFHALNTEGKMSHVTAGMLLRGFQIQGPGEIPLRRQIQPHTTDRYSERYLSPFYTMLLGDSAPALSHFPAASPIPWNKAPKTCLDAADLVNERAGRMWPGTRERFNSLLIAAFPPKLPPGLVPRILVEPNMYFAFLFLGSDGEIRFKRHGVLGKTGDLKYQHGDVIGIKAGEFPIEVSIKPDGFGFVCIARRMFKSNTLNILDKDAEFPALPHPTPSTLPKATPRGSAGKSNAFGETKTGGFGTFAAISTASPSAGIAGGTKGKAKEKLLEKASLNGWYLGPRPLNSEEPLRLLSSPDDRQPLQPASTNAASEHWKGVILITPEEIASVKTVSPVMPPTAKKADDVVATPPSKPKRGRKSKADTTQEIVEVPADQSGLTMDVDSPSVPSVKKKATGRGRKSGDGKAAGPSDPEVKSEEVVMDDAASTATAGSGGRGGRRRKRMAGTVASDPVG</sequence>
<feature type="compositionally biased region" description="Low complexity" evidence="1">
    <location>
        <begin position="53"/>
        <end position="67"/>
    </location>
</feature>
<feature type="region of interest" description="Disordered" evidence="1">
    <location>
        <begin position="579"/>
        <end position="633"/>
    </location>
</feature>
<feature type="region of interest" description="Disordered" evidence="1">
    <location>
        <begin position="371"/>
        <end position="493"/>
    </location>
</feature>
<dbReference type="EMBL" id="JAODAN010000004">
    <property type="protein sequence ID" value="KAK1924667.1"/>
    <property type="molecule type" value="Genomic_DNA"/>
</dbReference>
<comment type="caution">
    <text evidence="2">The sequence shown here is derived from an EMBL/GenBank/DDBJ whole genome shotgun (WGS) entry which is preliminary data.</text>
</comment>
<feature type="compositionally biased region" description="Polar residues" evidence="1">
    <location>
        <begin position="375"/>
        <end position="396"/>
    </location>
</feature>
<feature type="compositionally biased region" description="Polar residues" evidence="1">
    <location>
        <begin position="114"/>
        <end position="129"/>
    </location>
</feature>
<feature type="region of interest" description="Disordered" evidence="1">
    <location>
        <begin position="212"/>
        <end position="268"/>
    </location>
</feature>
<feature type="region of interest" description="Disordered" evidence="1">
    <location>
        <begin position="1"/>
        <end position="186"/>
    </location>
</feature>
<gene>
    <name evidence="2" type="ORF">DB88DRAFT_486358</name>
</gene>
<feature type="compositionally biased region" description="Pro residues" evidence="1">
    <location>
        <begin position="235"/>
        <end position="246"/>
    </location>
</feature>
<evidence type="ECO:0000313" key="2">
    <source>
        <dbReference type="EMBL" id="KAK1924667.1"/>
    </source>
</evidence>
<proteinExistence type="predicted"/>
<evidence type="ECO:0000256" key="1">
    <source>
        <dbReference type="SAM" id="MobiDB-lite"/>
    </source>
</evidence>
<accession>A0AAD9L6J6</accession>
<organism evidence="2 3">
    <name type="scientific">Papiliotrema laurentii</name>
    <name type="common">Cryptococcus laurentii</name>
    <dbReference type="NCBI Taxonomy" id="5418"/>
    <lineage>
        <taxon>Eukaryota</taxon>
        <taxon>Fungi</taxon>
        <taxon>Dikarya</taxon>
        <taxon>Basidiomycota</taxon>
        <taxon>Agaricomycotina</taxon>
        <taxon>Tremellomycetes</taxon>
        <taxon>Tremellales</taxon>
        <taxon>Rhynchogastremaceae</taxon>
        <taxon>Papiliotrema</taxon>
    </lineage>
</organism>
<feature type="region of interest" description="Disordered" evidence="1">
    <location>
        <begin position="1306"/>
        <end position="1427"/>
    </location>
</feature>
<feature type="compositionally biased region" description="Pro residues" evidence="1">
    <location>
        <begin position="72"/>
        <end position="81"/>
    </location>
</feature>
<feature type="region of interest" description="Disordered" evidence="1">
    <location>
        <begin position="1263"/>
        <end position="1285"/>
    </location>
</feature>
<evidence type="ECO:0000313" key="3">
    <source>
        <dbReference type="Proteomes" id="UP001182556"/>
    </source>
</evidence>
<feature type="compositionally biased region" description="Basic residues" evidence="1">
    <location>
        <begin position="1364"/>
        <end position="1373"/>
    </location>
</feature>
<feature type="compositionally biased region" description="Polar residues" evidence="1">
    <location>
        <begin position="168"/>
        <end position="186"/>
    </location>
</feature>
<dbReference type="Proteomes" id="UP001182556">
    <property type="component" value="Unassembled WGS sequence"/>
</dbReference>
<protein>
    <submittedName>
        <fullName evidence="2">Uncharacterized protein</fullName>
    </submittedName>
</protein>
<name>A0AAD9L6J6_PAPLA</name>
<reference evidence="2" key="1">
    <citation type="submission" date="2023-02" db="EMBL/GenBank/DDBJ databases">
        <title>Identification and recombinant expression of a fungal hydrolase from Papiliotrema laurentii that hydrolyzes apple cutin and clears colloidal polyester polyurethane.</title>
        <authorList>
            <consortium name="DOE Joint Genome Institute"/>
            <person name="Roman V.A."/>
            <person name="Bojanowski C."/>
            <person name="Crable B.R."/>
            <person name="Wagner D.N."/>
            <person name="Hung C.S."/>
            <person name="Nadeau L.J."/>
            <person name="Schratz L."/>
            <person name="Haridas S."/>
            <person name="Pangilinan J."/>
            <person name="Lipzen A."/>
            <person name="Na H."/>
            <person name="Yan M."/>
            <person name="Ng V."/>
            <person name="Grigoriev I.V."/>
            <person name="Spatafora J.W."/>
            <person name="Barlow D."/>
            <person name="Biffinger J."/>
            <person name="Kelley-Loughnane N."/>
            <person name="Varaljay V.A."/>
            <person name="Crookes-Goodson W.J."/>
        </authorList>
    </citation>
    <scope>NUCLEOTIDE SEQUENCE</scope>
    <source>
        <strain evidence="2">5307AH</strain>
    </source>
</reference>
<feature type="compositionally biased region" description="Polar residues" evidence="1">
    <location>
        <begin position="22"/>
        <end position="36"/>
    </location>
</feature>